<evidence type="ECO:0000256" key="1">
    <source>
        <dbReference type="ARBA" id="ARBA00023015"/>
    </source>
</evidence>
<evidence type="ECO:0000259" key="4">
    <source>
        <dbReference type="PROSITE" id="PS50932"/>
    </source>
</evidence>
<dbReference type="RefSeq" id="WP_183818554.1">
    <property type="nucleotide sequence ID" value="NZ_JACHOB010000005.1"/>
</dbReference>
<dbReference type="PROSITE" id="PS50932">
    <property type="entry name" value="HTH_LACI_2"/>
    <property type="match status" value="1"/>
</dbReference>
<accession>A0A840I6C2</accession>
<sequence>MFDIAQLAGVSEATVSRALSGSPLIAESTRMRVLQVARSANYQVNINARSLRQKRSRSIEVLIPLATRGRQHMSDPFYLDMLGALADALAARSYDLLLTKRAPWLDGVEKNSIQCGRADGIIIMGQGQDLEELDRFASMYPQIIVWGGHLPDHNYVVVGTDNVVGGKMATEHLMQVGRKRIAFLGDPAEPEIALRLEGYKRAHAENGMTLDESLIYKAPFDAREARIAAEATIEGGVRFDALFCASDVIAMSTVTALRRAEIRVPHDVAVVGYDDIRMSANFDPALTTISQQIQQGGETMVDLLLTIIDGGSASTTLLPPELIVRESTVA</sequence>
<dbReference type="PROSITE" id="PS00356">
    <property type="entry name" value="HTH_LACI_1"/>
    <property type="match status" value="1"/>
</dbReference>
<keyword evidence="1" id="KW-0805">Transcription regulation</keyword>
<proteinExistence type="predicted"/>
<dbReference type="Gene3D" id="1.10.260.40">
    <property type="entry name" value="lambda repressor-like DNA-binding domains"/>
    <property type="match status" value="1"/>
</dbReference>
<dbReference type="PANTHER" id="PTHR30146:SF120">
    <property type="entry name" value="ALANINE RACEMASE"/>
    <property type="match status" value="1"/>
</dbReference>
<dbReference type="CDD" id="cd01392">
    <property type="entry name" value="HTH_LacI"/>
    <property type="match status" value="1"/>
</dbReference>
<evidence type="ECO:0000313" key="6">
    <source>
        <dbReference type="Proteomes" id="UP000563524"/>
    </source>
</evidence>
<feature type="domain" description="HTH lacI-type" evidence="4">
    <location>
        <begin position="1"/>
        <end position="53"/>
    </location>
</feature>
<dbReference type="InterPro" id="IPR000843">
    <property type="entry name" value="HTH_LacI"/>
</dbReference>
<dbReference type="SUPFAM" id="SSF47413">
    <property type="entry name" value="lambda repressor-like DNA-binding domains"/>
    <property type="match status" value="1"/>
</dbReference>
<dbReference type="Proteomes" id="UP000563524">
    <property type="component" value="Unassembled WGS sequence"/>
</dbReference>
<organism evidence="5 6">
    <name type="scientific">Parvularcula dongshanensis</name>
    <dbReference type="NCBI Taxonomy" id="1173995"/>
    <lineage>
        <taxon>Bacteria</taxon>
        <taxon>Pseudomonadati</taxon>
        <taxon>Pseudomonadota</taxon>
        <taxon>Alphaproteobacteria</taxon>
        <taxon>Parvularculales</taxon>
        <taxon>Parvularculaceae</taxon>
        <taxon>Parvularcula</taxon>
    </lineage>
</organism>
<comment type="caution">
    <text evidence="5">The sequence shown here is derived from an EMBL/GenBank/DDBJ whole genome shotgun (WGS) entry which is preliminary data.</text>
</comment>
<dbReference type="Pfam" id="PF13377">
    <property type="entry name" value="Peripla_BP_3"/>
    <property type="match status" value="1"/>
</dbReference>
<evidence type="ECO:0000313" key="5">
    <source>
        <dbReference type="EMBL" id="MBB4659688.1"/>
    </source>
</evidence>
<keyword evidence="2 5" id="KW-0238">DNA-binding</keyword>
<gene>
    <name evidence="5" type="ORF">GGQ59_002229</name>
</gene>
<dbReference type="AlphaFoldDB" id="A0A840I6C2"/>
<dbReference type="SMART" id="SM00354">
    <property type="entry name" value="HTH_LACI"/>
    <property type="match status" value="1"/>
</dbReference>
<dbReference type="InterPro" id="IPR046335">
    <property type="entry name" value="LacI/GalR-like_sensor"/>
</dbReference>
<dbReference type="InterPro" id="IPR010982">
    <property type="entry name" value="Lambda_DNA-bd_dom_sf"/>
</dbReference>
<reference evidence="5 6" key="1">
    <citation type="submission" date="2020-08" db="EMBL/GenBank/DDBJ databases">
        <title>Genomic Encyclopedia of Type Strains, Phase IV (KMG-IV): sequencing the most valuable type-strain genomes for metagenomic binning, comparative biology and taxonomic classification.</title>
        <authorList>
            <person name="Goeker M."/>
        </authorList>
    </citation>
    <scope>NUCLEOTIDE SEQUENCE [LARGE SCALE GENOMIC DNA]</scope>
    <source>
        <strain evidence="5 6">DSM 102850</strain>
    </source>
</reference>
<dbReference type="SUPFAM" id="SSF53822">
    <property type="entry name" value="Periplasmic binding protein-like I"/>
    <property type="match status" value="1"/>
</dbReference>
<dbReference type="InterPro" id="IPR028082">
    <property type="entry name" value="Peripla_BP_I"/>
</dbReference>
<evidence type="ECO:0000256" key="3">
    <source>
        <dbReference type="ARBA" id="ARBA00023163"/>
    </source>
</evidence>
<protein>
    <submittedName>
        <fullName evidence="5">DNA-binding LacI/PurR family transcriptional regulator</fullName>
    </submittedName>
</protein>
<name>A0A840I6C2_9PROT</name>
<keyword evidence="3" id="KW-0804">Transcription</keyword>
<dbReference type="PANTHER" id="PTHR30146">
    <property type="entry name" value="LACI-RELATED TRANSCRIPTIONAL REPRESSOR"/>
    <property type="match status" value="1"/>
</dbReference>
<evidence type="ECO:0000256" key="2">
    <source>
        <dbReference type="ARBA" id="ARBA00023125"/>
    </source>
</evidence>
<dbReference type="EMBL" id="JACHOB010000005">
    <property type="protein sequence ID" value="MBB4659688.1"/>
    <property type="molecule type" value="Genomic_DNA"/>
</dbReference>
<dbReference type="GO" id="GO:0003700">
    <property type="term" value="F:DNA-binding transcription factor activity"/>
    <property type="evidence" value="ECO:0007669"/>
    <property type="project" value="TreeGrafter"/>
</dbReference>
<keyword evidence="6" id="KW-1185">Reference proteome</keyword>
<dbReference type="GO" id="GO:0000976">
    <property type="term" value="F:transcription cis-regulatory region binding"/>
    <property type="evidence" value="ECO:0007669"/>
    <property type="project" value="TreeGrafter"/>
</dbReference>
<dbReference type="Gene3D" id="3.40.50.2300">
    <property type="match status" value="2"/>
</dbReference>
<dbReference type="Pfam" id="PF00356">
    <property type="entry name" value="LacI"/>
    <property type="match status" value="1"/>
</dbReference>